<dbReference type="AlphaFoldDB" id="A0A9Q0RKW4"/>
<evidence type="ECO:0000313" key="2">
    <source>
        <dbReference type="EMBL" id="KAJ6216731.1"/>
    </source>
</evidence>
<organism evidence="2 3">
    <name type="scientific">Blomia tropicalis</name>
    <name type="common">Mite</name>
    <dbReference type="NCBI Taxonomy" id="40697"/>
    <lineage>
        <taxon>Eukaryota</taxon>
        <taxon>Metazoa</taxon>
        <taxon>Ecdysozoa</taxon>
        <taxon>Arthropoda</taxon>
        <taxon>Chelicerata</taxon>
        <taxon>Arachnida</taxon>
        <taxon>Acari</taxon>
        <taxon>Acariformes</taxon>
        <taxon>Sarcoptiformes</taxon>
        <taxon>Astigmata</taxon>
        <taxon>Glycyphagoidea</taxon>
        <taxon>Echimyopodidae</taxon>
        <taxon>Blomia</taxon>
    </lineage>
</organism>
<dbReference type="PANTHER" id="PTHR10974:SF1">
    <property type="entry name" value="FI08016P-RELATED"/>
    <property type="match status" value="1"/>
</dbReference>
<dbReference type="OMA" id="ICNTDVD"/>
<protein>
    <submittedName>
        <fullName evidence="2">Uncharacterized protein</fullName>
    </submittedName>
</protein>
<evidence type="ECO:0000313" key="3">
    <source>
        <dbReference type="Proteomes" id="UP001142055"/>
    </source>
</evidence>
<dbReference type="Pfam" id="PF02995">
    <property type="entry name" value="DUF229"/>
    <property type="match status" value="1"/>
</dbReference>
<dbReference type="InterPro" id="IPR004245">
    <property type="entry name" value="DUF229"/>
</dbReference>
<dbReference type="CDD" id="cd16021">
    <property type="entry name" value="ALP_like"/>
    <property type="match status" value="1"/>
</dbReference>
<keyword evidence="1" id="KW-0812">Transmembrane</keyword>
<accession>A0A9Q0RKW4</accession>
<evidence type="ECO:0000256" key="1">
    <source>
        <dbReference type="SAM" id="Phobius"/>
    </source>
</evidence>
<gene>
    <name evidence="2" type="ORF">RDWZM_007888</name>
</gene>
<keyword evidence="3" id="KW-1185">Reference proteome</keyword>
<feature type="transmembrane region" description="Helical" evidence="1">
    <location>
        <begin position="12"/>
        <end position="30"/>
    </location>
</feature>
<dbReference type="InterPro" id="IPR017850">
    <property type="entry name" value="Alkaline_phosphatase_core_sf"/>
</dbReference>
<dbReference type="Gene3D" id="3.40.720.10">
    <property type="entry name" value="Alkaline Phosphatase, subunit A"/>
    <property type="match status" value="1"/>
</dbReference>
<dbReference type="EMBL" id="JAPWDV010000003">
    <property type="protein sequence ID" value="KAJ6216731.1"/>
    <property type="molecule type" value="Genomic_DNA"/>
</dbReference>
<keyword evidence="1" id="KW-1133">Transmembrane helix</keyword>
<dbReference type="GO" id="GO:0005615">
    <property type="term" value="C:extracellular space"/>
    <property type="evidence" value="ECO:0007669"/>
    <property type="project" value="TreeGrafter"/>
</dbReference>
<dbReference type="Proteomes" id="UP001142055">
    <property type="component" value="Chromosome 3"/>
</dbReference>
<reference evidence="2" key="1">
    <citation type="submission" date="2022-12" db="EMBL/GenBank/DDBJ databases">
        <title>Genome assemblies of Blomia tropicalis.</title>
        <authorList>
            <person name="Cui Y."/>
        </authorList>
    </citation>
    <scope>NUCLEOTIDE SEQUENCE</scope>
    <source>
        <tissue evidence="2">Adult mites</tissue>
    </source>
</reference>
<name>A0A9Q0RKW4_BLOTA</name>
<proteinExistence type="predicted"/>
<sequence>MYCRRFRIITRLSYIVIFMSIIFLFLWFPHGQKKPTPNHINKIKRKPSNEIEVINNLTVNIESKEVLNKYLVKTNQCTIVRRPLYDSETIKFIKKYKSKEFECNHRSLMDKIRRVNATTVYIPSLLKGCQARLIERYILTDGAKFGTKKTDLREFNDFENADAVQIECSGNLKRVIPLVPFKQPLRWPNIPIVQSEYPNNFRPNVIMIGIDAVSRLNFLRHFPQSSTFMDSKRFQSMLGHHKVGDNTLPNLFAMFLGEQQSTWWKQLPWSKKLDSLPFIFKYFSNANYLTTYIEDYPYCGLFTFHGIEGFILQPTNYYLRPVNLVIRKNGLYNNVCYGDRLEMEHYYDYVLEQLKLFRKRKQNHLTWIHQSTVSHDDLNSCQNADVPLWRLLTNIFSNGYNNDSIIMIYSDHAIRIGDFLQTESGYHETRLPFLYIYVPDRFQIKVTTKNGIELLNSEQVRIKLQENSRMLTSHMDIYATLQHILHGSTPPTRSQYGVSLFDTISNNRTCDEAGIPEQYCLCKQMNPFTDSKATKQLAEMVLVEINRRMKPLSMQCVSYTDVNVVSAMIGMRTKKLKWEQTEKDIIAMIFTTNFDAKFEVNLNTRYDNQKQSINLNETEIIGKIIRIDHYSERSFCIAGNPLESFCVCLESI</sequence>
<keyword evidence="1" id="KW-0472">Membrane</keyword>
<dbReference type="FunFam" id="3.40.720.10:FF:000017">
    <property type="entry name" value="Predicted protein"/>
    <property type="match status" value="1"/>
</dbReference>
<dbReference type="PANTHER" id="PTHR10974">
    <property type="entry name" value="FI08016P-RELATED"/>
    <property type="match status" value="1"/>
</dbReference>
<comment type="caution">
    <text evidence="2">The sequence shown here is derived from an EMBL/GenBank/DDBJ whole genome shotgun (WGS) entry which is preliminary data.</text>
</comment>
<dbReference type="SUPFAM" id="SSF53649">
    <property type="entry name" value="Alkaline phosphatase-like"/>
    <property type="match status" value="1"/>
</dbReference>